<sequence>MDSAGKKFGCSHYRRRCKIVAPCCGEIFDCRHCHNESKNSLEIDVQHRHDVPRHEVEKVVCSLCNTEQNVQQNCSNCGVCMGKYFCDVCKFFDDDVSKHQYHCYGCGICRIGGKENYYHCNTCGCCYGISLKDTHRCVEKAMHHNCPVCFEFLFDSTKDISVLLCGHTIHVKCLQDMSDHFQFSCPLCSRSAFDMTSVWKSLDLEVAATPMPQMYQNKMVWILCNDCGKKANVQFHIIAHKCPECKSYNTRQTRAQPTSRHSV</sequence>
<accession>A0A833QTI8</accession>
<evidence type="ECO:0000256" key="3">
    <source>
        <dbReference type="ARBA" id="ARBA00022723"/>
    </source>
</evidence>
<evidence type="ECO:0000256" key="5">
    <source>
        <dbReference type="ARBA" id="ARBA00022786"/>
    </source>
</evidence>
<dbReference type="SMART" id="SM00184">
    <property type="entry name" value="RING"/>
    <property type="match status" value="1"/>
</dbReference>
<dbReference type="Gene3D" id="3.30.40.10">
    <property type="entry name" value="Zinc/RING finger domain, C3HC4 (zinc finger)"/>
    <property type="match status" value="1"/>
</dbReference>
<comment type="subcellular location">
    <subcellularLocation>
        <location evidence="1">Nucleus</location>
    </subcellularLocation>
</comment>
<dbReference type="OrthoDB" id="411372at2759"/>
<comment type="pathway">
    <text evidence="2">Protein modification; protein ubiquitination.</text>
</comment>
<dbReference type="GO" id="GO:0006511">
    <property type="term" value="P:ubiquitin-dependent protein catabolic process"/>
    <property type="evidence" value="ECO:0007669"/>
    <property type="project" value="TreeGrafter"/>
</dbReference>
<dbReference type="InterPro" id="IPR039512">
    <property type="entry name" value="RCHY1_zinc-ribbon"/>
</dbReference>
<dbReference type="FunFam" id="2.20.28.10:FF:000009">
    <property type="entry name" value="RING finger and CHY zinc finger domain-containing protein 1"/>
    <property type="match status" value="1"/>
</dbReference>
<dbReference type="Pfam" id="PF14599">
    <property type="entry name" value="zinc_ribbon_6"/>
    <property type="match status" value="1"/>
</dbReference>
<keyword evidence="5" id="KW-0833">Ubl conjugation pathway</keyword>
<dbReference type="PROSITE" id="PS51270">
    <property type="entry name" value="ZF_CTCHY"/>
    <property type="match status" value="1"/>
</dbReference>
<protein>
    <submittedName>
        <fullName evidence="12">RING finger and CHY zinc finger domain-containing protein 1-like isoform X4</fullName>
    </submittedName>
</protein>
<evidence type="ECO:0000259" key="10">
    <source>
        <dbReference type="PROSITE" id="PS51266"/>
    </source>
</evidence>
<dbReference type="InterPro" id="IPR008913">
    <property type="entry name" value="Znf_CHY"/>
</dbReference>
<dbReference type="SUPFAM" id="SSF161219">
    <property type="entry name" value="CHY zinc finger-like"/>
    <property type="match status" value="1"/>
</dbReference>
<evidence type="ECO:0000256" key="2">
    <source>
        <dbReference type="ARBA" id="ARBA00004906"/>
    </source>
</evidence>
<name>A0A833QTI8_9POAL</name>
<dbReference type="InterPro" id="IPR001841">
    <property type="entry name" value="Znf_RING"/>
</dbReference>
<keyword evidence="13" id="KW-1185">Reference proteome</keyword>
<dbReference type="InterPro" id="IPR017921">
    <property type="entry name" value="Znf_CTCHY"/>
</dbReference>
<evidence type="ECO:0000256" key="7">
    <source>
        <dbReference type="ARBA" id="ARBA00023242"/>
    </source>
</evidence>
<dbReference type="PANTHER" id="PTHR21319:SF58">
    <property type="entry name" value="E3 UBIQUITIN-PROTEIN LIGASE RZFP34"/>
    <property type="match status" value="1"/>
</dbReference>
<dbReference type="AlphaFoldDB" id="A0A833QTI8"/>
<dbReference type="InterPro" id="IPR037274">
    <property type="entry name" value="Znf_CHY_sf"/>
</dbReference>
<evidence type="ECO:0000313" key="13">
    <source>
        <dbReference type="Proteomes" id="UP000623129"/>
    </source>
</evidence>
<evidence type="ECO:0000313" key="12">
    <source>
        <dbReference type="EMBL" id="KAF3328278.1"/>
    </source>
</evidence>
<dbReference type="GO" id="GO:0016567">
    <property type="term" value="P:protein ubiquitination"/>
    <property type="evidence" value="ECO:0007669"/>
    <property type="project" value="TreeGrafter"/>
</dbReference>
<dbReference type="PROSITE" id="PS51266">
    <property type="entry name" value="ZF_CHY"/>
    <property type="match status" value="1"/>
</dbReference>
<evidence type="ECO:0000256" key="1">
    <source>
        <dbReference type="ARBA" id="ARBA00004123"/>
    </source>
</evidence>
<dbReference type="GO" id="GO:0061630">
    <property type="term" value="F:ubiquitin protein ligase activity"/>
    <property type="evidence" value="ECO:0007669"/>
    <property type="project" value="TreeGrafter"/>
</dbReference>
<evidence type="ECO:0000259" key="9">
    <source>
        <dbReference type="PROSITE" id="PS50089"/>
    </source>
</evidence>
<keyword evidence="3" id="KW-0479">Metal-binding</keyword>
<gene>
    <name evidence="12" type="ORF">FCM35_KLT06884</name>
</gene>
<keyword evidence="7" id="KW-0539">Nucleus</keyword>
<dbReference type="SUPFAM" id="SSF161245">
    <property type="entry name" value="Zinc hairpin stack"/>
    <property type="match status" value="1"/>
</dbReference>
<dbReference type="Pfam" id="PF05495">
    <property type="entry name" value="zf-CHY"/>
    <property type="match status" value="1"/>
</dbReference>
<dbReference type="InterPro" id="IPR013083">
    <property type="entry name" value="Znf_RING/FYVE/PHD"/>
</dbReference>
<proteinExistence type="predicted"/>
<dbReference type="Proteomes" id="UP000623129">
    <property type="component" value="Unassembled WGS sequence"/>
</dbReference>
<dbReference type="Gene3D" id="2.20.28.10">
    <property type="match status" value="1"/>
</dbReference>
<feature type="domain" description="CTCHY-type" evidence="11">
    <location>
        <begin position="81"/>
        <end position="145"/>
    </location>
</feature>
<dbReference type="PROSITE" id="PS50089">
    <property type="entry name" value="ZF_RING_2"/>
    <property type="match status" value="1"/>
</dbReference>
<dbReference type="SUPFAM" id="SSF57850">
    <property type="entry name" value="RING/U-box"/>
    <property type="match status" value="1"/>
</dbReference>
<dbReference type="GO" id="GO:0008270">
    <property type="term" value="F:zinc ion binding"/>
    <property type="evidence" value="ECO:0007669"/>
    <property type="project" value="UniProtKB-KW"/>
</dbReference>
<dbReference type="EMBL" id="SWLB01000016">
    <property type="protein sequence ID" value="KAF3328278.1"/>
    <property type="molecule type" value="Genomic_DNA"/>
</dbReference>
<reference evidence="12" key="1">
    <citation type="submission" date="2020-01" db="EMBL/GenBank/DDBJ databases">
        <title>Genome sequence of Kobresia littledalei, the first chromosome-level genome in the family Cyperaceae.</title>
        <authorList>
            <person name="Qu G."/>
        </authorList>
    </citation>
    <scope>NUCLEOTIDE SEQUENCE</scope>
    <source>
        <strain evidence="12">C.B.Clarke</strain>
        <tissue evidence="12">Leaf</tissue>
    </source>
</reference>
<comment type="caution">
    <text evidence="12">The sequence shown here is derived from an EMBL/GenBank/DDBJ whole genome shotgun (WGS) entry which is preliminary data.</text>
</comment>
<evidence type="ECO:0000256" key="6">
    <source>
        <dbReference type="ARBA" id="ARBA00022833"/>
    </source>
</evidence>
<keyword evidence="6" id="KW-0862">Zinc</keyword>
<evidence type="ECO:0000256" key="4">
    <source>
        <dbReference type="ARBA" id="ARBA00022771"/>
    </source>
</evidence>
<organism evidence="12 13">
    <name type="scientific">Carex littledalei</name>
    <dbReference type="NCBI Taxonomy" id="544730"/>
    <lineage>
        <taxon>Eukaryota</taxon>
        <taxon>Viridiplantae</taxon>
        <taxon>Streptophyta</taxon>
        <taxon>Embryophyta</taxon>
        <taxon>Tracheophyta</taxon>
        <taxon>Spermatophyta</taxon>
        <taxon>Magnoliopsida</taxon>
        <taxon>Liliopsida</taxon>
        <taxon>Poales</taxon>
        <taxon>Cyperaceae</taxon>
        <taxon>Cyperoideae</taxon>
        <taxon>Cariceae</taxon>
        <taxon>Carex</taxon>
        <taxon>Carex subgen. Euthyceras</taxon>
    </lineage>
</organism>
<evidence type="ECO:0000259" key="11">
    <source>
        <dbReference type="PROSITE" id="PS51270"/>
    </source>
</evidence>
<dbReference type="PANTHER" id="PTHR21319">
    <property type="entry name" value="RING FINGER AND CHY ZINC FINGER DOMAIN-CONTAINING PROTEIN 1"/>
    <property type="match status" value="1"/>
</dbReference>
<dbReference type="GO" id="GO:0005634">
    <property type="term" value="C:nucleus"/>
    <property type="evidence" value="ECO:0007669"/>
    <property type="project" value="UniProtKB-SubCell"/>
</dbReference>
<feature type="domain" description="CHY-type" evidence="10">
    <location>
        <begin position="3"/>
        <end position="79"/>
    </location>
</feature>
<evidence type="ECO:0000256" key="8">
    <source>
        <dbReference type="PROSITE-ProRule" id="PRU00601"/>
    </source>
</evidence>
<dbReference type="InterPro" id="IPR037275">
    <property type="entry name" value="Znf_CTCHY_sf"/>
</dbReference>
<feature type="domain" description="RING-type" evidence="9">
    <location>
        <begin position="146"/>
        <end position="189"/>
    </location>
</feature>
<keyword evidence="4 8" id="KW-0863">Zinc-finger</keyword>